<evidence type="ECO:0000256" key="2">
    <source>
        <dbReference type="ARBA" id="ARBA00023295"/>
    </source>
</evidence>
<dbReference type="EMBL" id="AMZH03016730">
    <property type="protein sequence ID" value="RRT44052.1"/>
    <property type="molecule type" value="Genomic_DNA"/>
</dbReference>
<comment type="caution">
    <text evidence="6">The sequence shown here is derived from an EMBL/GenBank/DDBJ whole genome shotgun (WGS) entry which is preliminary data.</text>
</comment>
<proteinExistence type="predicted"/>
<keyword evidence="2" id="KW-0326">Glycosidase</keyword>
<reference evidence="6 7" key="1">
    <citation type="journal article" date="2014" name="Agronomy (Basel)">
        <title>A Draft Genome Sequence for Ensete ventricosum, the Drought-Tolerant Tree Against Hunger.</title>
        <authorList>
            <person name="Harrison J."/>
            <person name="Moore K.A."/>
            <person name="Paszkiewicz K."/>
            <person name="Jones T."/>
            <person name="Grant M."/>
            <person name="Ambacheew D."/>
            <person name="Muzemil S."/>
            <person name="Studholme D.J."/>
        </authorList>
    </citation>
    <scope>NUCLEOTIDE SEQUENCE [LARGE SCALE GENOMIC DNA]</scope>
</reference>
<evidence type="ECO:0000313" key="7">
    <source>
        <dbReference type="Proteomes" id="UP000287651"/>
    </source>
</evidence>
<keyword evidence="1" id="KW-0378">Hydrolase</keyword>
<evidence type="ECO:0000313" key="6">
    <source>
        <dbReference type="EMBL" id="RRT44052.1"/>
    </source>
</evidence>
<dbReference type="SUPFAM" id="SSF49899">
    <property type="entry name" value="Concanavalin A-like lectins/glucanases"/>
    <property type="match status" value="1"/>
</dbReference>
<dbReference type="InterPro" id="IPR013320">
    <property type="entry name" value="ConA-like_dom_sf"/>
</dbReference>
<evidence type="ECO:0000256" key="3">
    <source>
        <dbReference type="SAM" id="Phobius"/>
    </source>
</evidence>
<feature type="domain" description="GH16" evidence="5">
    <location>
        <begin position="96"/>
        <end position="134"/>
    </location>
</feature>
<feature type="chain" id="PRO_5019204171" description="GH16 domain-containing protein" evidence="4">
    <location>
        <begin position="25"/>
        <end position="161"/>
    </location>
</feature>
<keyword evidence="3" id="KW-1133">Transmembrane helix</keyword>
<dbReference type="PANTHER" id="PTHR31062">
    <property type="entry name" value="XYLOGLUCAN ENDOTRANSGLUCOSYLASE/HYDROLASE PROTEIN 8-RELATED"/>
    <property type="match status" value="1"/>
</dbReference>
<feature type="signal peptide" evidence="4">
    <location>
        <begin position="1"/>
        <end position="24"/>
    </location>
</feature>
<evidence type="ECO:0000256" key="4">
    <source>
        <dbReference type="SAM" id="SignalP"/>
    </source>
</evidence>
<name>A0A426XX58_ENSVE</name>
<keyword evidence="3" id="KW-0812">Transmembrane</keyword>
<protein>
    <recommendedName>
        <fullName evidence="5">GH16 domain-containing protein</fullName>
    </recommendedName>
</protein>
<dbReference type="InterPro" id="IPR044791">
    <property type="entry name" value="Beta-glucanase/XTH"/>
</dbReference>
<dbReference type="InterPro" id="IPR000757">
    <property type="entry name" value="Beta-glucanase-like"/>
</dbReference>
<feature type="transmembrane region" description="Helical" evidence="3">
    <location>
        <begin position="80"/>
        <end position="102"/>
    </location>
</feature>
<dbReference type="Gene3D" id="2.60.120.200">
    <property type="match status" value="1"/>
</dbReference>
<accession>A0A426XX58</accession>
<evidence type="ECO:0000256" key="1">
    <source>
        <dbReference type="ARBA" id="ARBA00022801"/>
    </source>
</evidence>
<gene>
    <name evidence="6" type="ORF">B296_00040330</name>
</gene>
<dbReference type="Pfam" id="PF00722">
    <property type="entry name" value="Glyco_hydro_16"/>
    <property type="match status" value="1"/>
</dbReference>
<dbReference type="AlphaFoldDB" id="A0A426XX58"/>
<dbReference type="GO" id="GO:0004553">
    <property type="term" value="F:hydrolase activity, hydrolyzing O-glycosyl compounds"/>
    <property type="evidence" value="ECO:0007669"/>
    <property type="project" value="InterPro"/>
</dbReference>
<dbReference type="Proteomes" id="UP000287651">
    <property type="component" value="Unassembled WGS sequence"/>
</dbReference>
<sequence length="161" mass="17213">MDRGAPTFCFVVVAVLALASSVASVNVTTLAFDEGYVPLFGEGNLVRSAGGRNVSLLLNRFSGERFVLFLLRPSPSSLRVTAGFDLILSLCFFFGLSGSGFISKDMYYHGFFSASIKLPSDYTAGVVVAFYVSHCSTCRVSVVISMDYNDIDKVSGAAVSI</sequence>
<evidence type="ECO:0000259" key="5">
    <source>
        <dbReference type="Pfam" id="PF00722"/>
    </source>
</evidence>
<dbReference type="GO" id="GO:0005975">
    <property type="term" value="P:carbohydrate metabolic process"/>
    <property type="evidence" value="ECO:0007669"/>
    <property type="project" value="InterPro"/>
</dbReference>
<organism evidence="6 7">
    <name type="scientific">Ensete ventricosum</name>
    <name type="common">Abyssinian banana</name>
    <name type="synonym">Musa ensete</name>
    <dbReference type="NCBI Taxonomy" id="4639"/>
    <lineage>
        <taxon>Eukaryota</taxon>
        <taxon>Viridiplantae</taxon>
        <taxon>Streptophyta</taxon>
        <taxon>Embryophyta</taxon>
        <taxon>Tracheophyta</taxon>
        <taxon>Spermatophyta</taxon>
        <taxon>Magnoliopsida</taxon>
        <taxon>Liliopsida</taxon>
        <taxon>Zingiberales</taxon>
        <taxon>Musaceae</taxon>
        <taxon>Ensete</taxon>
    </lineage>
</organism>
<keyword evidence="4" id="KW-0732">Signal</keyword>
<keyword evidence="3" id="KW-0472">Membrane</keyword>